<gene>
    <name evidence="2" type="ORF">ACFQGO_14640</name>
</gene>
<organism evidence="2 3">
    <name type="scientific">Streptomyces heilongjiangensis</name>
    <dbReference type="NCBI Taxonomy" id="945052"/>
    <lineage>
        <taxon>Bacteria</taxon>
        <taxon>Bacillati</taxon>
        <taxon>Actinomycetota</taxon>
        <taxon>Actinomycetes</taxon>
        <taxon>Kitasatosporales</taxon>
        <taxon>Streptomycetaceae</taxon>
        <taxon>Streptomyces</taxon>
    </lineage>
</organism>
<accession>A0ABW1B6E8</accession>
<dbReference type="RefSeq" id="WP_272169491.1">
    <property type="nucleotide sequence ID" value="NZ_JAQOSL010000010.1"/>
</dbReference>
<dbReference type="Proteomes" id="UP001596112">
    <property type="component" value="Unassembled WGS sequence"/>
</dbReference>
<sequence>MDSGGVLTPLPRESTTPARLEGDRLAPAAAARHAKAVRRAHTTVRERLRTLRAATPAASHRAPATP</sequence>
<reference evidence="3" key="1">
    <citation type="journal article" date="2019" name="Int. J. Syst. Evol. Microbiol.">
        <title>The Global Catalogue of Microorganisms (GCM) 10K type strain sequencing project: providing services to taxonomists for standard genome sequencing and annotation.</title>
        <authorList>
            <consortium name="The Broad Institute Genomics Platform"/>
            <consortium name="The Broad Institute Genome Sequencing Center for Infectious Disease"/>
            <person name="Wu L."/>
            <person name="Ma J."/>
        </authorList>
    </citation>
    <scope>NUCLEOTIDE SEQUENCE [LARGE SCALE GENOMIC DNA]</scope>
    <source>
        <strain evidence="3">JCM 9918</strain>
    </source>
</reference>
<keyword evidence="3" id="KW-1185">Reference proteome</keyword>
<evidence type="ECO:0000313" key="3">
    <source>
        <dbReference type="Proteomes" id="UP001596112"/>
    </source>
</evidence>
<proteinExistence type="predicted"/>
<evidence type="ECO:0000256" key="1">
    <source>
        <dbReference type="SAM" id="MobiDB-lite"/>
    </source>
</evidence>
<dbReference type="EMBL" id="JBHSNZ010000008">
    <property type="protein sequence ID" value="MFC5808730.1"/>
    <property type="molecule type" value="Genomic_DNA"/>
</dbReference>
<evidence type="ECO:0008006" key="4">
    <source>
        <dbReference type="Google" id="ProtNLM"/>
    </source>
</evidence>
<evidence type="ECO:0000313" key="2">
    <source>
        <dbReference type="EMBL" id="MFC5808730.1"/>
    </source>
</evidence>
<name>A0ABW1B6E8_9ACTN</name>
<comment type="caution">
    <text evidence="2">The sequence shown here is derived from an EMBL/GenBank/DDBJ whole genome shotgun (WGS) entry which is preliminary data.</text>
</comment>
<feature type="region of interest" description="Disordered" evidence="1">
    <location>
        <begin position="1"/>
        <end position="22"/>
    </location>
</feature>
<protein>
    <recommendedName>
        <fullName evidence="4">Metal-binding protein</fullName>
    </recommendedName>
</protein>